<evidence type="ECO:0000313" key="4">
    <source>
        <dbReference type="Proteomes" id="UP000288859"/>
    </source>
</evidence>
<sequence>MPSNLNQDISSGVCYRDVEDQASDGFIPCGNAALGHKSCCQAYDVCLSSNACYNGEYGVTYIAGCTDVDYEDDRCPDKPEDYEDESWVGLVYCNGSSNAWSWCINGPDAITTPKPCWCPREDTESHIAFHASSVLDNIMVLPRSTGMSVYWVDMDEYEEQLGIAISMSREVDSSMSTKGSVSTKTETKTYTIAQASDGTSKFVTRTTVWTEVSGESTTSSASTTTSATEAFDTSTPASQTTDPSVQATLVSEGGLPKSSIGGIAAGAGAGFLIICLLVGWLFYRYRLRHRDEGHDQDEFKSPSPEDSKSDGPSSFSVIRPHPVTTATATATTTTTTLHDDGEIRSPAWSGHKPELPANESFAMSNMTSYKPYRPQSSTTASYQACSVPGSSDDVEGDRSPFPVSPPPARPAQDGSLHRLGQSGRYYEMAG</sequence>
<dbReference type="VEuPathDB" id="FungiDB:PV10_08113"/>
<feature type="region of interest" description="Disordered" evidence="1">
    <location>
        <begin position="372"/>
        <end position="430"/>
    </location>
</feature>
<keyword evidence="2" id="KW-0812">Transmembrane</keyword>
<feature type="compositionally biased region" description="Low complexity" evidence="1">
    <location>
        <begin position="213"/>
        <end position="235"/>
    </location>
</feature>
<organism evidence="3 4">
    <name type="scientific">Exophiala mesophila</name>
    <name type="common">Black yeast-like fungus</name>
    <dbReference type="NCBI Taxonomy" id="212818"/>
    <lineage>
        <taxon>Eukaryota</taxon>
        <taxon>Fungi</taxon>
        <taxon>Dikarya</taxon>
        <taxon>Ascomycota</taxon>
        <taxon>Pezizomycotina</taxon>
        <taxon>Eurotiomycetes</taxon>
        <taxon>Chaetothyriomycetidae</taxon>
        <taxon>Chaetothyriales</taxon>
        <taxon>Herpotrichiellaceae</taxon>
        <taxon>Exophiala</taxon>
    </lineage>
</organism>
<evidence type="ECO:0000256" key="2">
    <source>
        <dbReference type="SAM" id="Phobius"/>
    </source>
</evidence>
<evidence type="ECO:0000256" key="1">
    <source>
        <dbReference type="SAM" id="MobiDB-lite"/>
    </source>
</evidence>
<feature type="transmembrane region" description="Helical" evidence="2">
    <location>
        <begin position="260"/>
        <end position="283"/>
    </location>
</feature>
<evidence type="ECO:0000313" key="3">
    <source>
        <dbReference type="EMBL" id="RVX73224.1"/>
    </source>
</evidence>
<gene>
    <name evidence="3" type="ORF">B0A52_02352</name>
</gene>
<name>A0A438NBR4_EXOME</name>
<evidence type="ECO:0008006" key="5">
    <source>
        <dbReference type="Google" id="ProtNLM"/>
    </source>
</evidence>
<comment type="caution">
    <text evidence="3">The sequence shown here is derived from an EMBL/GenBank/DDBJ whole genome shotgun (WGS) entry which is preliminary data.</text>
</comment>
<proteinExistence type="predicted"/>
<feature type="region of interest" description="Disordered" evidence="1">
    <location>
        <begin position="292"/>
        <end position="356"/>
    </location>
</feature>
<feature type="compositionally biased region" description="Low complexity" evidence="1">
    <location>
        <begin position="324"/>
        <end position="336"/>
    </location>
</feature>
<accession>A0A438NBR4</accession>
<dbReference type="EMBL" id="NAJM01000009">
    <property type="protein sequence ID" value="RVX73224.1"/>
    <property type="molecule type" value="Genomic_DNA"/>
</dbReference>
<dbReference type="AlphaFoldDB" id="A0A438NBR4"/>
<reference evidence="3 4" key="1">
    <citation type="submission" date="2017-03" db="EMBL/GenBank/DDBJ databases">
        <title>Genomes of endolithic fungi from Antarctica.</title>
        <authorList>
            <person name="Coleine C."/>
            <person name="Masonjones S."/>
            <person name="Stajich J.E."/>
        </authorList>
    </citation>
    <scope>NUCLEOTIDE SEQUENCE [LARGE SCALE GENOMIC DNA]</scope>
    <source>
        <strain evidence="3 4">CCFEE 6314</strain>
    </source>
</reference>
<feature type="compositionally biased region" description="Basic and acidic residues" evidence="1">
    <location>
        <begin position="292"/>
        <end position="309"/>
    </location>
</feature>
<dbReference type="Proteomes" id="UP000288859">
    <property type="component" value="Unassembled WGS sequence"/>
</dbReference>
<feature type="compositionally biased region" description="Polar residues" evidence="1">
    <location>
        <begin position="372"/>
        <end position="384"/>
    </location>
</feature>
<protein>
    <recommendedName>
        <fullName evidence="5">Mid2 domain-containing protein</fullName>
    </recommendedName>
</protein>
<feature type="compositionally biased region" description="Polar residues" evidence="1">
    <location>
        <begin position="236"/>
        <end position="245"/>
    </location>
</feature>
<dbReference type="OrthoDB" id="4148662at2759"/>
<keyword evidence="2" id="KW-1133">Transmembrane helix</keyword>
<feature type="region of interest" description="Disordered" evidence="1">
    <location>
        <begin position="213"/>
        <end position="245"/>
    </location>
</feature>
<keyword evidence="2" id="KW-0472">Membrane</keyword>